<name>G5J265_CROWT</name>
<proteinExistence type="predicted"/>
<evidence type="ECO:0000313" key="1">
    <source>
        <dbReference type="EMBL" id="EHJ13719.1"/>
    </source>
</evidence>
<evidence type="ECO:0000313" key="2">
    <source>
        <dbReference type="Proteomes" id="UP000003477"/>
    </source>
</evidence>
<dbReference type="Proteomes" id="UP000003477">
    <property type="component" value="Unassembled WGS sequence"/>
</dbReference>
<sequence length="45" mass="5304">MLGYGDLKKTKSSLWEILRKTQKIKQVHLKQLGMQGKFTKVNRLM</sequence>
<dbReference type="EMBL" id="AESD01000246">
    <property type="protein sequence ID" value="EHJ13719.1"/>
    <property type="molecule type" value="Genomic_DNA"/>
</dbReference>
<reference evidence="1 2" key="1">
    <citation type="journal article" date="2011" name="Front. Microbiol.">
        <title>Two Strains of Crocosphaera watsonii with Highly Conserved Genomes are Distinguished by Strain-Specific Features.</title>
        <authorList>
            <person name="Bench S.R."/>
            <person name="Ilikchyan I.N."/>
            <person name="Tripp H.J."/>
            <person name="Zehr J.P."/>
        </authorList>
    </citation>
    <scope>NUCLEOTIDE SEQUENCE [LARGE SCALE GENOMIC DNA]</scope>
    <source>
        <strain evidence="1 2">WH 0003</strain>
    </source>
</reference>
<gene>
    <name evidence="1" type="ORF">CWATWH0003_1598</name>
</gene>
<protein>
    <submittedName>
        <fullName evidence="1">Uncharacterized protein</fullName>
    </submittedName>
</protein>
<dbReference type="AlphaFoldDB" id="G5J265"/>
<organism evidence="1 2">
    <name type="scientific">Crocosphaera watsonii WH 0003</name>
    <dbReference type="NCBI Taxonomy" id="423471"/>
    <lineage>
        <taxon>Bacteria</taxon>
        <taxon>Bacillati</taxon>
        <taxon>Cyanobacteriota</taxon>
        <taxon>Cyanophyceae</taxon>
        <taxon>Oscillatoriophycideae</taxon>
        <taxon>Chroococcales</taxon>
        <taxon>Aphanothecaceae</taxon>
        <taxon>Crocosphaera</taxon>
    </lineage>
</organism>
<accession>G5J265</accession>
<comment type="caution">
    <text evidence="1">The sequence shown here is derived from an EMBL/GenBank/DDBJ whole genome shotgun (WGS) entry which is preliminary data.</text>
</comment>
<dbReference type="PATRIC" id="fig|423471.3.peg.1489"/>